<dbReference type="SUPFAM" id="SSF81383">
    <property type="entry name" value="F-box domain"/>
    <property type="match status" value="1"/>
</dbReference>
<dbReference type="EMBL" id="AQGS01000552">
    <property type="protein sequence ID" value="EPS38424.1"/>
    <property type="molecule type" value="Genomic_DNA"/>
</dbReference>
<dbReference type="SMART" id="SM00256">
    <property type="entry name" value="FBOX"/>
    <property type="match status" value="1"/>
</dbReference>
<dbReference type="Proteomes" id="UP000015100">
    <property type="component" value="Unassembled WGS sequence"/>
</dbReference>
<evidence type="ECO:0000313" key="3">
    <source>
        <dbReference type="Proteomes" id="UP000015100"/>
    </source>
</evidence>
<dbReference type="AlphaFoldDB" id="S8A6I1"/>
<dbReference type="OMA" id="ITECWAV"/>
<dbReference type="InterPro" id="IPR001810">
    <property type="entry name" value="F-box_dom"/>
</dbReference>
<reference evidence="3" key="2">
    <citation type="submission" date="2013-04" db="EMBL/GenBank/DDBJ databases">
        <title>Genomic mechanisms accounting for the adaptation to parasitism in nematode-trapping fungi.</title>
        <authorList>
            <person name="Ahren D.G."/>
        </authorList>
    </citation>
    <scope>NUCLEOTIDE SEQUENCE [LARGE SCALE GENOMIC DNA]</scope>
    <source>
        <strain evidence="3">CBS 200.50</strain>
    </source>
</reference>
<gene>
    <name evidence="2" type="ORF">H072_7836</name>
</gene>
<feature type="domain" description="F-box" evidence="1">
    <location>
        <begin position="1"/>
        <end position="46"/>
    </location>
</feature>
<dbReference type="OrthoDB" id="5299516at2759"/>
<evidence type="ECO:0000259" key="1">
    <source>
        <dbReference type="PROSITE" id="PS50181"/>
    </source>
</evidence>
<organism evidence="2 3">
    <name type="scientific">Dactylellina haptotyla (strain CBS 200.50)</name>
    <name type="common">Nematode-trapping fungus</name>
    <name type="synonym">Monacrosporium haptotylum</name>
    <dbReference type="NCBI Taxonomy" id="1284197"/>
    <lineage>
        <taxon>Eukaryota</taxon>
        <taxon>Fungi</taxon>
        <taxon>Dikarya</taxon>
        <taxon>Ascomycota</taxon>
        <taxon>Pezizomycotina</taxon>
        <taxon>Orbiliomycetes</taxon>
        <taxon>Orbiliales</taxon>
        <taxon>Orbiliaceae</taxon>
        <taxon>Dactylellina</taxon>
    </lineage>
</organism>
<protein>
    <recommendedName>
        <fullName evidence="1">F-box domain-containing protein</fullName>
    </recommendedName>
</protein>
<accession>S8A6I1</accession>
<name>S8A6I1_DACHA</name>
<dbReference type="PROSITE" id="PS50181">
    <property type="entry name" value="FBOX"/>
    <property type="match status" value="1"/>
</dbReference>
<reference evidence="2 3" key="1">
    <citation type="journal article" date="2013" name="PLoS Genet.">
        <title>Genomic mechanisms accounting for the adaptation to parasitism in nematode-trapping fungi.</title>
        <authorList>
            <person name="Meerupati T."/>
            <person name="Andersson K.M."/>
            <person name="Friman E."/>
            <person name="Kumar D."/>
            <person name="Tunlid A."/>
            <person name="Ahren D."/>
        </authorList>
    </citation>
    <scope>NUCLEOTIDE SEQUENCE [LARGE SCALE GENOMIC DNA]</scope>
    <source>
        <strain evidence="2 3">CBS 200.50</strain>
    </source>
</reference>
<keyword evidence="3" id="KW-1185">Reference proteome</keyword>
<evidence type="ECO:0000313" key="2">
    <source>
        <dbReference type="EMBL" id="EPS38424.1"/>
    </source>
</evidence>
<sequence length="386" mass="44208">MNILTLPTELQEEILRYLTWDQHFIAALVSPVWASLLTRDVFRRKRYVYDKIDPMPPIRGRVRNWGLRRYLPNDPGPPWQSNSRAGGYLSLHGLLWTESLVVSLVKQRDGRVKRRLYLAVDPGAYQRRPVDLSVLKHAHDGRWGVRSYFEITDSPLLETDTIYFWGDKAARDTSSAASSFLNASNLSGMKIGDSFASATEDDAMFSQDLSPDDEELLFSTDSRGFKVTEGMRKLPKGAPIVHVRYPVRVRTLNPDRNKHAKGEKKATRDIFVQGRAEFEGNTKTPKDRNLSFPPGMFLASIDSTPPERKYPGEGSDCVGDLLKMIPQYLGEVVMRRDLSITECWAVFDSEPAYQYQEVRDPYDYRDPRKNIVLDLTVLSRERKKKS</sequence>
<comment type="caution">
    <text evidence="2">The sequence shown here is derived from an EMBL/GenBank/DDBJ whole genome shotgun (WGS) entry which is preliminary data.</text>
</comment>
<proteinExistence type="predicted"/>
<dbReference type="InterPro" id="IPR036047">
    <property type="entry name" value="F-box-like_dom_sf"/>
</dbReference>
<dbReference type="HOGENOM" id="CLU_725565_0_0_1"/>